<dbReference type="AlphaFoldDB" id="A0A317E826"/>
<dbReference type="EMBL" id="QGLE01000008">
    <property type="protein sequence ID" value="PWR21255.1"/>
    <property type="molecule type" value="Genomic_DNA"/>
</dbReference>
<keyword evidence="2" id="KW-0812">Transmembrane</keyword>
<keyword evidence="2" id="KW-1133">Transmembrane helix</keyword>
<evidence type="ECO:0000256" key="2">
    <source>
        <dbReference type="SAM" id="Phobius"/>
    </source>
</evidence>
<feature type="transmembrane region" description="Helical" evidence="2">
    <location>
        <begin position="327"/>
        <end position="348"/>
    </location>
</feature>
<evidence type="ECO:0000313" key="4">
    <source>
        <dbReference type="Proteomes" id="UP000245461"/>
    </source>
</evidence>
<keyword evidence="2" id="KW-0472">Membrane</keyword>
<evidence type="ECO:0000313" key="3">
    <source>
        <dbReference type="EMBL" id="PWR21255.1"/>
    </source>
</evidence>
<feature type="coiled-coil region" evidence="1">
    <location>
        <begin position="164"/>
        <end position="191"/>
    </location>
</feature>
<dbReference type="PANTHER" id="PTHR32309">
    <property type="entry name" value="TYROSINE-PROTEIN KINASE"/>
    <property type="match status" value="1"/>
</dbReference>
<dbReference type="PANTHER" id="PTHR32309:SF13">
    <property type="entry name" value="FERRIC ENTEROBACTIN TRANSPORT PROTEIN FEPE"/>
    <property type="match status" value="1"/>
</dbReference>
<comment type="caution">
    <text evidence="3">The sequence shown here is derived from an EMBL/GenBank/DDBJ whole genome shotgun (WGS) entry which is preliminary data.</text>
</comment>
<keyword evidence="1" id="KW-0175">Coiled coil</keyword>
<organism evidence="3 4">
    <name type="scientific">Zavarzinia aquatilis</name>
    <dbReference type="NCBI Taxonomy" id="2211142"/>
    <lineage>
        <taxon>Bacteria</taxon>
        <taxon>Pseudomonadati</taxon>
        <taxon>Pseudomonadota</taxon>
        <taxon>Alphaproteobacteria</taxon>
        <taxon>Rhodospirillales</taxon>
        <taxon>Zavarziniaceae</taxon>
        <taxon>Zavarzinia</taxon>
    </lineage>
</organism>
<dbReference type="Proteomes" id="UP000245461">
    <property type="component" value="Unassembled WGS sequence"/>
</dbReference>
<protein>
    <recommendedName>
        <fullName evidence="5">Lipopolysaccharide biosynthesis protein</fullName>
    </recommendedName>
</protein>
<dbReference type="GO" id="GO:0004713">
    <property type="term" value="F:protein tyrosine kinase activity"/>
    <property type="evidence" value="ECO:0007669"/>
    <property type="project" value="TreeGrafter"/>
</dbReference>
<gene>
    <name evidence="3" type="ORF">DKG74_14770</name>
</gene>
<reference evidence="3 4" key="1">
    <citation type="submission" date="2018-05" db="EMBL/GenBank/DDBJ databases">
        <title>Zavarzinia sp. HR-AS.</title>
        <authorList>
            <person name="Lee Y."/>
            <person name="Jeon C.O."/>
        </authorList>
    </citation>
    <scope>NUCLEOTIDE SEQUENCE [LARGE SCALE GENOMIC DNA]</scope>
    <source>
        <strain evidence="3 4">HR-AS</strain>
    </source>
</reference>
<keyword evidence="4" id="KW-1185">Reference proteome</keyword>
<dbReference type="InterPro" id="IPR050445">
    <property type="entry name" value="Bact_polysacc_biosynth/exp"/>
</dbReference>
<evidence type="ECO:0008006" key="5">
    <source>
        <dbReference type="Google" id="ProtNLM"/>
    </source>
</evidence>
<accession>A0A317E826</accession>
<name>A0A317E826_9PROT</name>
<dbReference type="GO" id="GO:0005886">
    <property type="term" value="C:plasma membrane"/>
    <property type="evidence" value="ECO:0007669"/>
    <property type="project" value="TreeGrafter"/>
</dbReference>
<proteinExistence type="predicted"/>
<evidence type="ECO:0000256" key="1">
    <source>
        <dbReference type="SAM" id="Coils"/>
    </source>
</evidence>
<sequence length="353" mass="38664">MVIPTLISTIYVYGFASDVYQVDTIFQVKTSYDAGGGGGGKGGLSLFKGGSIMGRAMDESFSVVRYIESRNALDKLQSDLDLRTAFTQPDIDDFSRLSADADDEALYSYYNGVVDISFDEVSGMIVLETRAFTPDLAHKMAVGLANQAESLINEFNSRSEHDLTELARNELKSAEQRLRDAEVALTKFRNEHGAIDPAVTSSSVNNIISGLKAQSAAIEAEIRAITDISRGDVPRLFELRNKLAGLQEQIKIEESRLTGGADAWASTLEQYGILMLQSDLAKQSYGSAQAALDSALVEARRQKLYVVDVVSPMMPTEARLPYRAQTVFFTFLASLVSLMIGRLVWAGVRDHMV</sequence>